<evidence type="ECO:0000256" key="1">
    <source>
        <dbReference type="PROSITE-ProRule" id="PRU01360"/>
    </source>
</evidence>
<feature type="chain" id="PRO_5032954322" evidence="2">
    <location>
        <begin position="21"/>
        <end position="1037"/>
    </location>
</feature>
<dbReference type="InterPro" id="IPR023997">
    <property type="entry name" value="TonB-dep_OMP_SusC/RagA_CS"/>
</dbReference>
<accession>A0A840CLE3</accession>
<evidence type="ECO:0000259" key="3">
    <source>
        <dbReference type="Pfam" id="PF07715"/>
    </source>
</evidence>
<dbReference type="InterPro" id="IPR008969">
    <property type="entry name" value="CarboxyPept-like_regulatory"/>
</dbReference>
<dbReference type="InterPro" id="IPR023996">
    <property type="entry name" value="TonB-dep_OMP_SusC/RagA"/>
</dbReference>
<keyword evidence="1" id="KW-0813">Transport</keyword>
<name>A0A840CLE3_9BACT</name>
<dbReference type="FunFam" id="2.170.130.10:FF:000003">
    <property type="entry name" value="SusC/RagA family TonB-linked outer membrane protein"/>
    <property type="match status" value="1"/>
</dbReference>
<keyword evidence="2" id="KW-0732">Signal</keyword>
<dbReference type="RefSeq" id="WP_183306426.1">
    <property type="nucleotide sequence ID" value="NZ_JACIEP010000004.1"/>
</dbReference>
<keyword evidence="1" id="KW-0812">Transmembrane</keyword>
<comment type="similarity">
    <text evidence="1">Belongs to the TonB-dependent receptor family.</text>
</comment>
<gene>
    <name evidence="4" type="ORF">GGR21_001382</name>
</gene>
<keyword evidence="1" id="KW-1134">Transmembrane beta strand</keyword>
<dbReference type="EMBL" id="JACIEP010000004">
    <property type="protein sequence ID" value="MBB4035489.1"/>
    <property type="molecule type" value="Genomic_DNA"/>
</dbReference>
<dbReference type="InterPro" id="IPR018247">
    <property type="entry name" value="EF_Hand_1_Ca_BS"/>
</dbReference>
<keyword evidence="5" id="KW-1185">Reference proteome</keyword>
<dbReference type="NCBIfam" id="TIGR04057">
    <property type="entry name" value="SusC_RagA_signa"/>
    <property type="match status" value="1"/>
</dbReference>
<reference evidence="4 5" key="1">
    <citation type="submission" date="2020-08" db="EMBL/GenBank/DDBJ databases">
        <title>Genomic Encyclopedia of Type Strains, Phase IV (KMG-IV): sequencing the most valuable type-strain genomes for metagenomic binning, comparative biology and taxonomic classification.</title>
        <authorList>
            <person name="Goeker M."/>
        </authorList>
    </citation>
    <scope>NUCLEOTIDE SEQUENCE [LARGE SCALE GENOMIC DNA]</scope>
    <source>
        <strain evidence="4 5">DSM 104969</strain>
    </source>
</reference>
<proteinExistence type="inferred from homology"/>
<dbReference type="InterPro" id="IPR037066">
    <property type="entry name" value="Plug_dom_sf"/>
</dbReference>
<feature type="signal peptide" evidence="2">
    <location>
        <begin position="1"/>
        <end position="20"/>
    </location>
</feature>
<comment type="caution">
    <text evidence="4">The sequence shown here is derived from an EMBL/GenBank/DDBJ whole genome shotgun (WGS) entry which is preliminary data.</text>
</comment>
<evidence type="ECO:0000256" key="2">
    <source>
        <dbReference type="SAM" id="SignalP"/>
    </source>
</evidence>
<keyword evidence="1" id="KW-0472">Membrane</keyword>
<dbReference type="GO" id="GO:0009279">
    <property type="term" value="C:cell outer membrane"/>
    <property type="evidence" value="ECO:0007669"/>
    <property type="project" value="UniProtKB-SubCell"/>
</dbReference>
<protein>
    <submittedName>
        <fullName evidence="4">TonB-linked SusC/RagA family outer membrane protein</fullName>
    </submittedName>
</protein>
<dbReference type="InterPro" id="IPR012910">
    <property type="entry name" value="Plug_dom"/>
</dbReference>
<keyword evidence="1" id="KW-0998">Cell outer membrane</keyword>
<dbReference type="SUPFAM" id="SSF49464">
    <property type="entry name" value="Carboxypeptidase regulatory domain-like"/>
    <property type="match status" value="1"/>
</dbReference>
<dbReference type="Gene3D" id="2.170.130.10">
    <property type="entry name" value="TonB-dependent receptor, plug domain"/>
    <property type="match status" value="1"/>
</dbReference>
<dbReference type="Pfam" id="PF13715">
    <property type="entry name" value="CarbopepD_reg_2"/>
    <property type="match status" value="1"/>
</dbReference>
<evidence type="ECO:0000313" key="4">
    <source>
        <dbReference type="EMBL" id="MBB4035489.1"/>
    </source>
</evidence>
<evidence type="ECO:0000313" key="5">
    <source>
        <dbReference type="Proteomes" id="UP000555103"/>
    </source>
</evidence>
<dbReference type="InterPro" id="IPR039426">
    <property type="entry name" value="TonB-dep_rcpt-like"/>
</dbReference>
<comment type="subcellular location">
    <subcellularLocation>
        <location evidence="1">Cell outer membrane</location>
        <topology evidence="1">Multi-pass membrane protein</topology>
    </subcellularLocation>
</comment>
<feature type="domain" description="TonB-dependent receptor plug" evidence="3">
    <location>
        <begin position="115"/>
        <end position="220"/>
    </location>
</feature>
<dbReference type="PROSITE" id="PS52016">
    <property type="entry name" value="TONB_DEPENDENT_REC_3"/>
    <property type="match status" value="1"/>
</dbReference>
<dbReference type="Gene3D" id="2.60.40.1120">
    <property type="entry name" value="Carboxypeptidase-like, regulatory domain"/>
    <property type="match status" value="1"/>
</dbReference>
<dbReference type="SUPFAM" id="SSF56935">
    <property type="entry name" value="Porins"/>
    <property type="match status" value="1"/>
</dbReference>
<dbReference type="AlphaFoldDB" id="A0A840CLE3"/>
<dbReference type="NCBIfam" id="TIGR04056">
    <property type="entry name" value="OMP_RagA_SusC"/>
    <property type="match status" value="1"/>
</dbReference>
<dbReference type="FunFam" id="2.60.40.1120:FF:000003">
    <property type="entry name" value="Outer membrane protein Omp121"/>
    <property type="match status" value="1"/>
</dbReference>
<dbReference type="PROSITE" id="PS00018">
    <property type="entry name" value="EF_HAND_1"/>
    <property type="match status" value="1"/>
</dbReference>
<dbReference type="Proteomes" id="UP000555103">
    <property type="component" value="Unassembled WGS sequence"/>
</dbReference>
<dbReference type="Pfam" id="PF07715">
    <property type="entry name" value="Plug"/>
    <property type="match status" value="1"/>
</dbReference>
<sequence length="1037" mass="115773">MKKYLIACLLLLGFSMNILAQETIEVTGTVVDNNKEPLIGVSISIKDSPGLGTVTDIDGKYNIKVKTYQQLVFSYVGFEKQEVVVKDRIINITLTEAESSKLTEVVITGTGVQQKLTVTGAITNVDAETLKTNPTGNIANSLAGNVPGIIAMQTSGKPGSTAEFWIRGMSTFGANSSALVLVDGFERDLNEINVEDVESFSVLKDASATAIYGSKGANGVILVNTKRGKSGKININAKVETMYSQLTKVPDFVDGVQYATMVNEARTTRNQSVMYQPDEIELMRMGLDPDLYPNVDWIDQLLKDGAMTYRASLNMSGGGNTARYYVSGSYIDQGGMYKVDDTLKDYDTNANYKKWNYRMNTDIDITKTTILKVGVSGSLEKYNDAGLGSDDIWNSLMGYNPVSTPVLYSNGYVPTFGTGDRTNPWVMATMTGYRENWKNNIQTNLSLEQDLAFITQGMRFSAKLGYDTQNSSRIDRKKWPEQWKAERFRNNGEIIYNRVSTASELYQESSSTGKRNEFLEANLYYDRGFGDHNVGATARYSQGSKIQTVNISSEIKNGIALRNQSLAGRLTYRYKYRYFLEFNFGYTGSENFSEGHRFGFFPAYSGGWNIAEESFVKNNVKWLDMFKIRYSYGKVGNDGLIYSSSDDRYNDTSDHAYRFPFLYTIGSASGYEYADVNGGLNTYSGKTITYVASPYITWEITTKKDLGIDISLFNDKFSLTADYFDDRVEGIFMMRRYLPSMLGLGTNPYANVGKTRNRGFDGNFKFQHKIGKVDLTVRGNITYAKNEVLEKDEENSYYSYLMEKGYMMNQAKGLISLGLFKDYEDIRNSPVQNFGSDVMPGDIKYKDVNGDGVIDSNDVVAIGATTVPNLIYGAGFSAQWNGFDASVLFQGAGKSSFFINGSNVYMFRSTTGWGNIFTEMANSNRWISADISGDPSTENPNAEYPRLSYGGNANNYQASTYWLRNGAYLRLKTVEVGYTVPKQLTNKIRMNNVRIFFIGTNLLTFSSFKMWDPEMGSSDGIKYPLSKTLTLGLTINM</sequence>
<organism evidence="4 5">
    <name type="scientific">Dysgonomonas hofstadii</name>
    <dbReference type="NCBI Taxonomy" id="637886"/>
    <lineage>
        <taxon>Bacteria</taxon>
        <taxon>Pseudomonadati</taxon>
        <taxon>Bacteroidota</taxon>
        <taxon>Bacteroidia</taxon>
        <taxon>Bacteroidales</taxon>
        <taxon>Dysgonomonadaceae</taxon>
        <taxon>Dysgonomonas</taxon>
    </lineage>
</organism>